<evidence type="ECO:0000313" key="3">
    <source>
        <dbReference type="Proteomes" id="UP000055590"/>
    </source>
</evidence>
<dbReference type="KEGG" id="vin:AKJ08_0499"/>
<evidence type="ECO:0000256" key="1">
    <source>
        <dbReference type="SAM" id="MobiDB-lite"/>
    </source>
</evidence>
<organism evidence="2 3">
    <name type="scientific">Vulgatibacter incomptus</name>
    <dbReference type="NCBI Taxonomy" id="1391653"/>
    <lineage>
        <taxon>Bacteria</taxon>
        <taxon>Pseudomonadati</taxon>
        <taxon>Myxococcota</taxon>
        <taxon>Myxococcia</taxon>
        <taxon>Myxococcales</taxon>
        <taxon>Cystobacterineae</taxon>
        <taxon>Vulgatibacteraceae</taxon>
        <taxon>Vulgatibacter</taxon>
    </lineage>
</organism>
<gene>
    <name evidence="2" type="ORF">AKJ08_0499</name>
</gene>
<name>A0A0K1P9C5_9BACT</name>
<sequence>MTSGNGTGGAGGDVHGGTGGKGGEPGPVGGSGGDGETGGAGGSGGEGGSGATGGSGGSSGPACTLADLTSDECATCLAEGLVQCPDVASGCLMGDNAVLACAMQSGCALMPPDFVCLLGKCGLQLLQANTCLMGCPEYAACFH</sequence>
<feature type="compositionally biased region" description="Gly residues" evidence="1">
    <location>
        <begin position="1"/>
        <end position="59"/>
    </location>
</feature>
<proteinExistence type="predicted"/>
<reference evidence="2 3" key="1">
    <citation type="submission" date="2015-08" db="EMBL/GenBank/DDBJ databases">
        <authorList>
            <person name="Babu N.S."/>
            <person name="Beckwith C.J."/>
            <person name="Beseler K.G."/>
            <person name="Brison A."/>
            <person name="Carone J.V."/>
            <person name="Caskin T.P."/>
            <person name="Diamond M."/>
            <person name="Durham M.E."/>
            <person name="Foxe J.M."/>
            <person name="Go M."/>
            <person name="Henderson B.A."/>
            <person name="Jones I.B."/>
            <person name="McGettigan J.A."/>
            <person name="Micheletti S.J."/>
            <person name="Nasrallah M.E."/>
            <person name="Ortiz D."/>
            <person name="Piller C.R."/>
            <person name="Privatt S.R."/>
            <person name="Schneider S.L."/>
            <person name="Sharp S."/>
            <person name="Smith T.C."/>
            <person name="Stanton J.D."/>
            <person name="Ullery H.E."/>
            <person name="Wilson R.J."/>
            <person name="Serrano M.G."/>
            <person name="Buck G."/>
            <person name="Lee V."/>
            <person name="Wang Y."/>
            <person name="Carvalho R."/>
            <person name="Voegtly L."/>
            <person name="Shi R."/>
            <person name="Duckworth R."/>
            <person name="Johnson A."/>
            <person name="Loviza R."/>
            <person name="Walstead R."/>
            <person name="Shah Z."/>
            <person name="Kiflezghi M."/>
            <person name="Wade K."/>
            <person name="Ball S.L."/>
            <person name="Bradley K.W."/>
            <person name="Asai D.J."/>
            <person name="Bowman C.A."/>
            <person name="Russell D.A."/>
            <person name="Pope W.H."/>
            <person name="Jacobs-Sera D."/>
            <person name="Hendrix R.W."/>
            <person name="Hatfull G.F."/>
        </authorList>
    </citation>
    <scope>NUCLEOTIDE SEQUENCE [LARGE SCALE GENOMIC DNA]</scope>
    <source>
        <strain evidence="2 3">DSM 27710</strain>
    </source>
</reference>
<dbReference type="AlphaFoldDB" id="A0A0K1P9C5"/>
<dbReference type="EMBL" id="CP012332">
    <property type="protein sequence ID" value="AKU90112.1"/>
    <property type="molecule type" value="Genomic_DNA"/>
</dbReference>
<keyword evidence="3" id="KW-1185">Reference proteome</keyword>
<dbReference type="Proteomes" id="UP000055590">
    <property type="component" value="Chromosome"/>
</dbReference>
<evidence type="ECO:0000313" key="2">
    <source>
        <dbReference type="EMBL" id="AKU90112.1"/>
    </source>
</evidence>
<dbReference type="STRING" id="1391653.AKJ08_0499"/>
<protein>
    <submittedName>
        <fullName evidence="2">Uncharacterized protein</fullName>
    </submittedName>
</protein>
<feature type="region of interest" description="Disordered" evidence="1">
    <location>
        <begin position="1"/>
        <end position="60"/>
    </location>
</feature>
<accession>A0A0K1P9C5</accession>